<accession>A0A834WA59</accession>
<name>A0A834WA59_9FABA</name>
<dbReference type="Proteomes" id="UP000634136">
    <property type="component" value="Unassembled WGS sequence"/>
</dbReference>
<dbReference type="AlphaFoldDB" id="A0A834WA59"/>
<comment type="caution">
    <text evidence="1">The sequence shown here is derived from an EMBL/GenBank/DDBJ whole genome shotgun (WGS) entry which is preliminary data.</text>
</comment>
<organism evidence="1 2">
    <name type="scientific">Senna tora</name>
    <dbReference type="NCBI Taxonomy" id="362788"/>
    <lineage>
        <taxon>Eukaryota</taxon>
        <taxon>Viridiplantae</taxon>
        <taxon>Streptophyta</taxon>
        <taxon>Embryophyta</taxon>
        <taxon>Tracheophyta</taxon>
        <taxon>Spermatophyta</taxon>
        <taxon>Magnoliopsida</taxon>
        <taxon>eudicotyledons</taxon>
        <taxon>Gunneridae</taxon>
        <taxon>Pentapetalae</taxon>
        <taxon>rosids</taxon>
        <taxon>fabids</taxon>
        <taxon>Fabales</taxon>
        <taxon>Fabaceae</taxon>
        <taxon>Caesalpinioideae</taxon>
        <taxon>Cassia clade</taxon>
        <taxon>Senna</taxon>
    </lineage>
</organism>
<gene>
    <name evidence="1" type="ORF">G2W53_028037</name>
</gene>
<dbReference type="EMBL" id="JAAIUW010000009">
    <property type="protein sequence ID" value="KAF7814068.1"/>
    <property type="molecule type" value="Genomic_DNA"/>
</dbReference>
<keyword evidence="2" id="KW-1185">Reference proteome</keyword>
<sequence length="67" mass="7368">MGILGLNEVRVTPMRMEIITRATRTQNDLVMRVVMDYSVNRAKSVASQALLIPPKLPFLCPQVGGLG</sequence>
<proteinExistence type="predicted"/>
<reference evidence="1" key="1">
    <citation type="submission" date="2020-09" db="EMBL/GenBank/DDBJ databases">
        <title>Genome-Enabled Discovery of Anthraquinone Biosynthesis in Senna tora.</title>
        <authorList>
            <person name="Kang S.-H."/>
            <person name="Pandey R.P."/>
            <person name="Lee C.-M."/>
            <person name="Sim J.-S."/>
            <person name="Jeong J.-T."/>
            <person name="Choi B.-S."/>
            <person name="Jung M."/>
            <person name="Ginzburg D."/>
            <person name="Zhao K."/>
            <person name="Won S.Y."/>
            <person name="Oh T.-J."/>
            <person name="Yu Y."/>
            <person name="Kim N.-H."/>
            <person name="Lee O.R."/>
            <person name="Lee T.-H."/>
            <person name="Bashyal P."/>
            <person name="Kim T.-S."/>
            <person name="Lee W.-H."/>
            <person name="Kawkins C."/>
            <person name="Kim C.-K."/>
            <person name="Kim J.S."/>
            <person name="Ahn B.O."/>
            <person name="Rhee S.Y."/>
            <person name="Sohng J.K."/>
        </authorList>
    </citation>
    <scope>NUCLEOTIDE SEQUENCE</scope>
    <source>
        <tissue evidence="1">Leaf</tissue>
    </source>
</reference>
<evidence type="ECO:0000313" key="1">
    <source>
        <dbReference type="EMBL" id="KAF7814068.1"/>
    </source>
</evidence>
<evidence type="ECO:0000313" key="2">
    <source>
        <dbReference type="Proteomes" id="UP000634136"/>
    </source>
</evidence>
<protein>
    <submittedName>
        <fullName evidence="1">Uncharacterized protein</fullName>
    </submittedName>
</protein>